<sequence>MDSRWCERRGDVSVPKKVYRLYLPLWVFVSRREVIPAFFRM</sequence>
<name>V6I6N8_9LEPT</name>
<organism evidence="1 2">
    <name type="scientific">Leptospira alexanderi serovar Manhao 3 str. L 60</name>
    <dbReference type="NCBI Taxonomy" id="1049759"/>
    <lineage>
        <taxon>Bacteria</taxon>
        <taxon>Pseudomonadati</taxon>
        <taxon>Spirochaetota</taxon>
        <taxon>Spirochaetia</taxon>
        <taxon>Leptospirales</taxon>
        <taxon>Leptospiraceae</taxon>
        <taxon>Leptospira</taxon>
    </lineage>
</organism>
<proteinExistence type="predicted"/>
<protein>
    <submittedName>
        <fullName evidence="1">Uncharacterized protein</fullName>
    </submittedName>
</protein>
<reference evidence="1" key="1">
    <citation type="submission" date="2013-05" db="EMBL/GenBank/DDBJ databases">
        <authorList>
            <person name="Harkins D.M."/>
            <person name="Durkin A.S."/>
            <person name="Brinkac L.M."/>
            <person name="Haft D.H."/>
            <person name="Selengut J.D."/>
            <person name="Sanka R."/>
            <person name="DePew J."/>
            <person name="Purushe J."/>
            <person name="Hartskeerl R.A."/>
            <person name="Ahmed A."/>
            <person name="van der Linden H."/>
            <person name="Goris M.G.A."/>
            <person name="Vinetz J.M."/>
            <person name="Sutton G.G."/>
            <person name="Nierman W.C."/>
            <person name="Fouts D.E."/>
        </authorList>
    </citation>
    <scope>NUCLEOTIDE SEQUENCE [LARGE SCALE GENOMIC DNA]</scope>
    <source>
        <strain evidence="1">L 60</strain>
    </source>
</reference>
<accession>V6I6N8</accession>
<dbReference type="Proteomes" id="UP000018747">
    <property type="component" value="Unassembled WGS sequence"/>
</dbReference>
<keyword evidence="2" id="KW-1185">Reference proteome</keyword>
<comment type="caution">
    <text evidence="1">The sequence shown here is derived from an EMBL/GenBank/DDBJ whole genome shotgun (WGS) entry which is preliminary data.</text>
</comment>
<evidence type="ECO:0000313" key="1">
    <source>
        <dbReference type="EMBL" id="EQA61799.1"/>
    </source>
</evidence>
<evidence type="ECO:0000313" key="2">
    <source>
        <dbReference type="Proteomes" id="UP000018747"/>
    </source>
</evidence>
<dbReference type="EMBL" id="AHMT02000044">
    <property type="protein sequence ID" value="EQA61799.1"/>
    <property type="molecule type" value="Genomic_DNA"/>
</dbReference>
<gene>
    <name evidence="1" type="ORF">LEP1GSC062_3107</name>
</gene>
<dbReference type="AlphaFoldDB" id="V6I6N8"/>